<sequence length="214" mass="24764">FFNMDNPLFEKNVRQALNYALPKRGGEERATSPIHPGSWAFNKTVKTYDEDNGRAVELLLKSVPQSPINIELTTTVNFQDEAEEIKREWEAVGNDAANACKRSKELSKKVECNNFALTISLRVTNFPDLSNFQAMVIAQQIPKDPDQYFLWHSTQSTNFMHYKSPRIDKLLEDGRKEQDKDQRTAIYQDFQQFLVEDSPAIFLTHPTEFTIERK</sequence>
<proteinExistence type="inferred from homology"/>
<dbReference type="PANTHER" id="PTHR30290">
    <property type="entry name" value="PERIPLASMIC BINDING COMPONENT OF ABC TRANSPORTER"/>
    <property type="match status" value="1"/>
</dbReference>
<dbReference type="PANTHER" id="PTHR30290:SF9">
    <property type="entry name" value="OLIGOPEPTIDE-BINDING PROTEIN APPA"/>
    <property type="match status" value="1"/>
</dbReference>
<evidence type="ECO:0000256" key="2">
    <source>
        <dbReference type="ARBA" id="ARBA00022448"/>
    </source>
</evidence>
<dbReference type="GO" id="GO:0015833">
    <property type="term" value="P:peptide transport"/>
    <property type="evidence" value="ECO:0007669"/>
    <property type="project" value="TreeGrafter"/>
</dbReference>
<accession>A0A0G1TVL4</accession>
<gene>
    <name evidence="4" type="ORF">UY16_C0067G0001</name>
</gene>
<evidence type="ECO:0000256" key="3">
    <source>
        <dbReference type="ARBA" id="ARBA00022729"/>
    </source>
</evidence>
<keyword evidence="3" id="KW-0732">Signal</keyword>
<keyword evidence="2" id="KW-0813">Transport</keyword>
<dbReference type="SUPFAM" id="SSF53850">
    <property type="entry name" value="Periplasmic binding protein-like II"/>
    <property type="match status" value="1"/>
</dbReference>
<comment type="caution">
    <text evidence="4">The sequence shown here is derived from an EMBL/GenBank/DDBJ whole genome shotgun (WGS) entry which is preliminary data.</text>
</comment>
<reference evidence="4 5" key="1">
    <citation type="journal article" date="2015" name="Nature">
        <title>rRNA introns, odd ribosomes, and small enigmatic genomes across a large radiation of phyla.</title>
        <authorList>
            <person name="Brown C.T."/>
            <person name="Hug L.A."/>
            <person name="Thomas B.C."/>
            <person name="Sharon I."/>
            <person name="Castelle C.J."/>
            <person name="Singh A."/>
            <person name="Wilkins M.J."/>
            <person name="Williams K.H."/>
            <person name="Banfield J.F."/>
        </authorList>
    </citation>
    <scope>NUCLEOTIDE SEQUENCE [LARGE SCALE GENOMIC DNA]</scope>
</reference>
<dbReference type="Gene3D" id="3.10.105.10">
    <property type="entry name" value="Dipeptide-binding Protein, Domain 3"/>
    <property type="match status" value="1"/>
</dbReference>
<dbReference type="Proteomes" id="UP000034739">
    <property type="component" value="Unassembled WGS sequence"/>
</dbReference>
<evidence type="ECO:0000313" key="5">
    <source>
        <dbReference type="Proteomes" id="UP000034739"/>
    </source>
</evidence>
<protein>
    <submittedName>
        <fullName evidence="4">Extracellular solute-binding protein, family 5</fullName>
    </submittedName>
</protein>
<comment type="similarity">
    <text evidence="1">Belongs to the bacterial solute-binding protein 5 family.</text>
</comment>
<dbReference type="AlphaFoldDB" id="A0A0G1TVL4"/>
<evidence type="ECO:0000256" key="1">
    <source>
        <dbReference type="ARBA" id="ARBA00005695"/>
    </source>
</evidence>
<dbReference type="GO" id="GO:1904680">
    <property type="term" value="F:peptide transmembrane transporter activity"/>
    <property type="evidence" value="ECO:0007669"/>
    <property type="project" value="TreeGrafter"/>
</dbReference>
<dbReference type="InterPro" id="IPR039424">
    <property type="entry name" value="SBP_5"/>
</dbReference>
<evidence type="ECO:0000313" key="4">
    <source>
        <dbReference type="EMBL" id="KKU85871.1"/>
    </source>
</evidence>
<feature type="non-terminal residue" evidence="4">
    <location>
        <position position="1"/>
    </location>
</feature>
<name>A0A0G1TVL4_9BACT</name>
<dbReference type="EMBL" id="LCOY01000067">
    <property type="protein sequence ID" value="KKU85871.1"/>
    <property type="molecule type" value="Genomic_DNA"/>
</dbReference>
<organism evidence="4 5">
    <name type="scientific">Candidatus Gottesmanbacteria bacterium GW2011_GWA2_47_9</name>
    <dbReference type="NCBI Taxonomy" id="1618445"/>
    <lineage>
        <taxon>Bacteria</taxon>
        <taxon>Candidatus Gottesmaniibacteriota</taxon>
    </lineage>
</organism>